<evidence type="ECO:0000313" key="9">
    <source>
        <dbReference type="Proteomes" id="UP000008810"/>
    </source>
</evidence>
<dbReference type="RefSeq" id="XP_024318518.1">
    <property type="nucleotide sequence ID" value="XM_024462750.1"/>
</dbReference>
<comment type="subcellular location">
    <subcellularLocation>
        <location evidence="1">Nucleus</location>
    </subcellularLocation>
</comment>
<keyword evidence="2" id="KW-0805">Transcription regulation</keyword>
<evidence type="ECO:0000256" key="3">
    <source>
        <dbReference type="ARBA" id="ARBA00023125"/>
    </source>
</evidence>
<dbReference type="OrthoDB" id="1667455at2759"/>
<dbReference type="FunFam" id="2.170.150.80:FF:000006">
    <property type="entry name" value="NAC domain-containing protein 100-like"/>
    <property type="match status" value="1"/>
</dbReference>
<sequence length="433" mass="46534">MLSSKQHDGGRVAGGGLSLPPGFRFHPTDEEVIVHYLLPKVLYPAFACRAVTVVDIYSCEPRDLPSEARMGEKEWYFFVPKGLKYPTSSRANRATKEGYWKSTGRDKDIFGECTRELIGMKKSLVFYMGRAPAGVKTDWVMHEFRLHGRTRDWVIVNGQKDEWVVCKVFNKGEWEADSNPLENPDSVGADELDVGASGELDLSGVEGYDLELDSIPELDQELLDYIKDLDPFTSYQLNENHQLPEANTTTNAGTIDALPPYNMGCYSYTVPTTAGMPSFVVNPTGMIMPSLTNNVNVAISSIHQSANATTMAASSVPGSSNGAGAGSSWNVRQNLPNYGVGLGRSFFNGISLQEEQAVMADALGGLLSGAGPSSGVTPTMGSLLPSSAAAIASLPSPQQSTMEIYNDGGYPSYGVYAPDVAAGAAKDFGGRLH</sequence>
<feature type="domain" description="NAC" evidence="6">
    <location>
        <begin position="19"/>
        <end position="171"/>
    </location>
</feature>
<organism evidence="7">
    <name type="scientific">Brachypodium distachyon</name>
    <name type="common">Purple false brome</name>
    <name type="synonym">Trachynia distachya</name>
    <dbReference type="NCBI Taxonomy" id="15368"/>
    <lineage>
        <taxon>Eukaryota</taxon>
        <taxon>Viridiplantae</taxon>
        <taxon>Streptophyta</taxon>
        <taxon>Embryophyta</taxon>
        <taxon>Tracheophyta</taxon>
        <taxon>Spermatophyta</taxon>
        <taxon>Magnoliopsida</taxon>
        <taxon>Liliopsida</taxon>
        <taxon>Poales</taxon>
        <taxon>Poaceae</taxon>
        <taxon>BOP clade</taxon>
        <taxon>Pooideae</taxon>
        <taxon>Stipodae</taxon>
        <taxon>Brachypodieae</taxon>
        <taxon>Brachypodium</taxon>
    </lineage>
</organism>
<evidence type="ECO:0000256" key="5">
    <source>
        <dbReference type="ARBA" id="ARBA00023242"/>
    </source>
</evidence>
<evidence type="ECO:0000256" key="1">
    <source>
        <dbReference type="ARBA" id="ARBA00004123"/>
    </source>
</evidence>
<gene>
    <name evidence="8" type="primary">LOC112272319</name>
    <name evidence="7" type="ORF">BRADI_4g43995v3</name>
</gene>
<evidence type="ECO:0000313" key="8">
    <source>
        <dbReference type="EnsemblPlants" id="KQJ92487"/>
    </source>
</evidence>
<dbReference type="Proteomes" id="UP000008810">
    <property type="component" value="Chromosome 4"/>
</dbReference>
<reference evidence="7 8" key="1">
    <citation type="journal article" date="2010" name="Nature">
        <title>Genome sequencing and analysis of the model grass Brachypodium distachyon.</title>
        <authorList>
            <consortium name="International Brachypodium Initiative"/>
        </authorList>
    </citation>
    <scope>NUCLEOTIDE SEQUENCE [LARGE SCALE GENOMIC DNA]</scope>
    <source>
        <strain evidence="7 8">Bd21</strain>
    </source>
</reference>
<reference evidence="7" key="2">
    <citation type="submission" date="2017-06" db="EMBL/GenBank/DDBJ databases">
        <title>WGS assembly of Brachypodium distachyon.</title>
        <authorList>
            <consortium name="The International Brachypodium Initiative"/>
            <person name="Lucas S."/>
            <person name="Harmon-Smith M."/>
            <person name="Lail K."/>
            <person name="Tice H."/>
            <person name="Grimwood J."/>
            <person name="Bruce D."/>
            <person name="Barry K."/>
            <person name="Shu S."/>
            <person name="Lindquist E."/>
            <person name="Wang M."/>
            <person name="Pitluck S."/>
            <person name="Vogel J.P."/>
            <person name="Garvin D.F."/>
            <person name="Mockler T.C."/>
            <person name="Schmutz J."/>
            <person name="Rokhsar D."/>
            <person name="Bevan M.W."/>
        </authorList>
    </citation>
    <scope>NUCLEOTIDE SEQUENCE</scope>
    <source>
        <strain evidence="7">Bd21</strain>
    </source>
</reference>
<keyword evidence="9" id="KW-1185">Reference proteome</keyword>
<dbReference type="STRING" id="15368.A0A0Q3EYP3"/>
<protein>
    <recommendedName>
        <fullName evidence="6">NAC domain-containing protein</fullName>
    </recommendedName>
</protein>
<dbReference type="SUPFAM" id="SSF101941">
    <property type="entry name" value="NAC domain"/>
    <property type="match status" value="1"/>
</dbReference>
<dbReference type="InterPro" id="IPR036093">
    <property type="entry name" value="NAC_dom_sf"/>
</dbReference>
<dbReference type="GO" id="GO:0006355">
    <property type="term" value="P:regulation of DNA-templated transcription"/>
    <property type="evidence" value="ECO:0007669"/>
    <property type="project" value="InterPro"/>
</dbReference>
<dbReference type="Pfam" id="PF02365">
    <property type="entry name" value="NAM"/>
    <property type="match status" value="1"/>
</dbReference>
<dbReference type="GeneID" id="112272319"/>
<dbReference type="GO" id="GO:0005634">
    <property type="term" value="C:nucleus"/>
    <property type="evidence" value="ECO:0007669"/>
    <property type="project" value="UniProtKB-SubCell"/>
</dbReference>
<evidence type="ECO:0000256" key="4">
    <source>
        <dbReference type="ARBA" id="ARBA00023163"/>
    </source>
</evidence>
<keyword evidence="3" id="KW-0238">DNA-binding</keyword>
<reference evidence="8" key="3">
    <citation type="submission" date="2018-08" db="UniProtKB">
        <authorList>
            <consortium name="EnsemblPlants"/>
        </authorList>
    </citation>
    <scope>IDENTIFICATION</scope>
    <source>
        <strain evidence="8">cv. Bd21</strain>
    </source>
</reference>
<accession>A0A0Q3EYP3</accession>
<evidence type="ECO:0000259" key="6">
    <source>
        <dbReference type="PROSITE" id="PS51005"/>
    </source>
</evidence>
<dbReference type="Gramene" id="KQJ92487">
    <property type="protein sequence ID" value="KQJ92487"/>
    <property type="gene ID" value="BRADI_4g43995v3"/>
</dbReference>
<dbReference type="PANTHER" id="PTHR31744">
    <property type="entry name" value="PROTEIN CUP-SHAPED COTYLEDON 2-RELATED"/>
    <property type="match status" value="1"/>
</dbReference>
<name>A0A0Q3EYP3_BRADI</name>
<dbReference type="InterPro" id="IPR003441">
    <property type="entry name" value="NAC-dom"/>
</dbReference>
<keyword evidence="5" id="KW-0539">Nucleus</keyword>
<keyword evidence="4" id="KW-0804">Transcription</keyword>
<dbReference type="EMBL" id="CM000883">
    <property type="protein sequence ID" value="KQJ92487.1"/>
    <property type="molecule type" value="Genomic_DNA"/>
</dbReference>
<evidence type="ECO:0000313" key="7">
    <source>
        <dbReference type="EMBL" id="KQJ92487.1"/>
    </source>
</evidence>
<dbReference type="KEGG" id="bdi:112272319"/>
<dbReference type="PANTHER" id="PTHR31744:SF62">
    <property type="entry name" value="NAC DOMAIN-CONTAINING PROTEIN 77"/>
    <property type="match status" value="1"/>
</dbReference>
<dbReference type="EnsemblPlants" id="KQJ92487">
    <property type="protein sequence ID" value="KQJ92487"/>
    <property type="gene ID" value="BRADI_4g43995v3"/>
</dbReference>
<dbReference type="AlphaFoldDB" id="A0A0Q3EYP3"/>
<dbReference type="PROSITE" id="PS51005">
    <property type="entry name" value="NAC"/>
    <property type="match status" value="1"/>
</dbReference>
<dbReference type="Gene3D" id="2.170.150.80">
    <property type="entry name" value="NAC domain"/>
    <property type="match status" value="1"/>
</dbReference>
<proteinExistence type="predicted"/>
<dbReference type="GO" id="GO:0003677">
    <property type="term" value="F:DNA binding"/>
    <property type="evidence" value="ECO:0007669"/>
    <property type="project" value="UniProtKB-KW"/>
</dbReference>
<evidence type="ECO:0000256" key="2">
    <source>
        <dbReference type="ARBA" id="ARBA00023015"/>
    </source>
</evidence>